<name>A0A382JSQ8_9ZZZZ</name>
<dbReference type="AlphaFoldDB" id="A0A382JSQ8"/>
<organism evidence="1">
    <name type="scientific">marine metagenome</name>
    <dbReference type="NCBI Taxonomy" id="408172"/>
    <lineage>
        <taxon>unclassified sequences</taxon>
        <taxon>metagenomes</taxon>
        <taxon>ecological metagenomes</taxon>
    </lineage>
</organism>
<proteinExistence type="predicted"/>
<reference evidence="1" key="1">
    <citation type="submission" date="2018-05" db="EMBL/GenBank/DDBJ databases">
        <authorList>
            <person name="Lanie J.A."/>
            <person name="Ng W.-L."/>
            <person name="Kazmierczak K.M."/>
            <person name="Andrzejewski T.M."/>
            <person name="Davidsen T.M."/>
            <person name="Wayne K.J."/>
            <person name="Tettelin H."/>
            <person name="Glass J.I."/>
            <person name="Rusch D."/>
            <person name="Podicherti R."/>
            <person name="Tsui H.-C.T."/>
            <person name="Winkler M.E."/>
        </authorList>
    </citation>
    <scope>NUCLEOTIDE SEQUENCE</scope>
</reference>
<feature type="non-terminal residue" evidence="1">
    <location>
        <position position="1"/>
    </location>
</feature>
<protein>
    <submittedName>
        <fullName evidence="1">Uncharacterized protein</fullName>
    </submittedName>
</protein>
<evidence type="ECO:0000313" key="1">
    <source>
        <dbReference type="EMBL" id="SVC14263.1"/>
    </source>
</evidence>
<gene>
    <name evidence="1" type="ORF">METZ01_LOCUS267117</name>
</gene>
<sequence length="58" mass="6653">LLCADCRADKGDQEIRRAHRLPHRPSGSPNHSEEVKPLCHQTALETFYADNLFSTTYR</sequence>
<dbReference type="EMBL" id="UINC01075760">
    <property type="protein sequence ID" value="SVC14263.1"/>
    <property type="molecule type" value="Genomic_DNA"/>
</dbReference>
<accession>A0A382JSQ8</accession>